<dbReference type="PANTHER" id="PTHR18964:SF149">
    <property type="entry name" value="BIFUNCTIONAL UDP-N-ACETYLGLUCOSAMINE 2-EPIMERASE_N-ACETYLMANNOSAMINE KINASE"/>
    <property type="match status" value="1"/>
</dbReference>
<sequence length="364" mass="39210">MPDMRFAPPNPLRIADRATGLNSGSVRSYNERLVLSLLLQKDAITRVEMGERTGLSAQTISVLVRSLEQEGLVSKGAAQKGRVGPPTVPLALNPEGAFSIGVSVGPKRTEVVLVDLGGKTRFHERLSNPDKRDGNHSEFLDTIRRAVEIVPENARPRLAGVGLALPHDQRSEAAEDDFFKALQAEIEVQIDVPVFVQNDIAAAASGESMFGATKQLSDYMYFYLGERLHGRLVLNHRIHKGNSPVNFDVGVAALERALAGKGLSTDTIWSHEGWPDLGDVESTWQADIVDEITTAVQAVAQFVQLEGAVFASFIPVELCQKVCAGLRARSPSLPIFSSTISPMPEAIGAASLPFSSIFTAEASS</sequence>
<gene>
    <name evidence="2" type="primary">nagC_1</name>
    <name evidence="2" type="ORF">DEVEQU_00055</name>
</gene>
<dbReference type="SUPFAM" id="SSF53067">
    <property type="entry name" value="Actin-like ATPase domain"/>
    <property type="match status" value="1"/>
</dbReference>
<evidence type="ECO:0000313" key="2">
    <source>
        <dbReference type="EMBL" id="VDS02936.1"/>
    </source>
</evidence>
<dbReference type="Gene3D" id="1.10.10.10">
    <property type="entry name" value="Winged helix-like DNA-binding domain superfamily/Winged helix DNA-binding domain"/>
    <property type="match status" value="1"/>
</dbReference>
<dbReference type="CDD" id="cd23763">
    <property type="entry name" value="ASKHA_ATPase_ROK"/>
    <property type="match status" value="1"/>
</dbReference>
<reference evidence="2 3" key="1">
    <citation type="submission" date="2018-12" db="EMBL/GenBank/DDBJ databases">
        <authorList>
            <person name="Criscuolo A."/>
        </authorList>
    </citation>
    <scope>NUCLEOTIDE SEQUENCE [LARGE SCALE GENOMIC DNA]</scope>
    <source>
        <strain evidence="2">ACIP1116281</strain>
    </source>
</reference>
<dbReference type="Pfam" id="PF00480">
    <property type="entry name" value="ROK"/>
    <property type="match status" value="1"/>
</dbReference>
<dbReference type="InterPro" id="IPR036390">
    <property type="entry name" value="WH_DNA-bd_sf"/>
</dbReference>
<keyword evidence="3" id="KW-1185">Reference proteome</keyword>
<dbReference type="SUPFAM" id="SSF46785">
    <property type="entry name" value="Winged helix' DNA-binding domain"/>
    <property type="match status" value="1"/>
</dbReference>
<dbReference type="CDD" id="cd00092">
    <property type="entry name" value="HTH_CRP"/>
    <property type="match status" value="1"/>
</dbReference>
<dbReference type="Gene3D" id="3.30.420.40">
    <property type="match status" value="2"/>
</dbReference>
<dbReference type="EMBL" id="UZWD01000004">
    <property type="protein sequence ID" value="VDS02936.1"/>
    <property type="molecule type" value="Genomic_DNA"/>
</dbReference>
<dbReference type="InterPro" id="IPR000600">
    <property type="entry name" value="ROK"/>
</dbReference>
<comment type="similarity">
    <text evidence="1">Belongs to the ROK (NagC/XylR) family.</text>
</comment>
<evidence type="ECO:0000256" key="1">
    <source>
        <dbReference type="ARBA" id="ARBA00006479"/>
    </source>
</evidence>
<dbReference type="Pfam" id="PF13412">
    <property type="entry name" value="HTH_24"/>
    <property type="match status" value="1"/>
</dbReference>
<dbReference type="AlphaFoldDB" id="A0A447I644"/>
<dbReference type="RefSeq" id="WP_223214053.1">
    <property type="nucleotide sequence ID" value="NZ_JBHTMH010000006.1"/>
</dbReference>
<dbReference type="InterPro" id="IPR043129">
    <property type="entry name" value="ATPase_NBD"/>
</dbReference>
<evidence type="ECO:0000313" key="3">
    <source>
        <dbReference type="Proteomes" id="UP000268844"/>
    </source>
</evidence>
<dbReference type="Proteomes" id="UP000268844">
    <property type="component" value="Unassembled WGS sequence"/>
</dbReference>
<dbReference type="PANTHER" id="PTHR18964">
    <property type="entry name" value="ROK (REPRESSOR, ORF, KINASE) FAMILY"/>
    <property type="match status" value="1"/>
</dbReference>
<organism evidence="2 3">
    <name type="scientific">Devosia equisanguinis</name>
    <dbReference type="NCBI Taxonomy" id="2490941"/>
    <lineage>
        <taxon>Bacteria</taxon>
        <taxon>Pseudomonadati</taxon>
        <taxon>Pseudomonadota</taxon>
        <taxon>Alphaproteobacteria</taxon>
        <taxon>Hyphomicrobiales</taxon>
        <taxon>Devosiaceae</taxon>
        <taxon>Devosia</taxon>
    </lineage>
</organism>
<dbReference type="InterPro" id="IPR036388">
    <property type="entry name" value="WH-like_DNA-bd_sf"/>
</dbReference>
<name>A0A447I644_9HYPH</name>
<proteinExistence type="inferred from homology"/>
<protein>
    <submittedName>
        <fullName evidence="2">N-acetylglucosamine repressor</fullName>
    </submittedName>
</protein>
<accession>A0A447I644</accession>